<name>A0ABT9M6Q8_9THEO</name>
<protein>
    <submittedName>
        <fullName evidence="1">Uncharacterized protein</fullName>
    </submittedName>
</protein>
<dbReference type="EMBL" id="JAURUP010000026">
    <property type="protein sequence ID" value="MDP9751570.1"/>
    <property type="molecule type" value="Genomic_DNA"/>
</dbReference>
<evidence type="ECO:0000313" key="2">
    <source>
        <dbReference type="Proteomes" id="UP001223886"/>
    </source>
</evidence>
<dbReference type="Proteomes" id="UP001223886">
    <property type="component" value="Unassembled WGS sequence"/>
</dbReference>
<accession>A0ABT9M6Q8</accession>
<organism evidence="1 2">
    <name type="scientific">Thermoanaerobacter pentosaceus</name>
    <dbReference type="NCBI Taxonomy" id="694059"/>
    <lineage>
        <taxon>Bacteria</taxon>
        <taxon>Bacillati</taxon>
        <taxon>Bacillota</taxon>
        <taxon>Clostridia</taxon>
        <taxon>Thermoanaerobacterales</taxon>
        <taxon>Thermoanaerobacteraceae</taxon>
        <taxon>Thermoanaerobacter</taxon>
    </lineage>
</organism>
<sequence length="66" mass="7598">MEYLIEGYNKEIGNVFPSDIFPIAPCSCFTIRCEELGVGPCVCWGPYCWGQVCRPVKLEPYYEVRK</sequence>
<evidence type="ECO:0000313" key="1">
    <source>
        <dbReference type="EMBL" id="MDP9751570.1"/>
    </source>
</evidence>
<gene>
    <name evidence="1" type="ORF">J2S24_002082</name>
</gene>
<proteinExistence type="predicted"/>
<keyword evidence="2" id="KW-1185">Reference proteome</keyword>
<dbReference type="RefSeq" id="WP_028992063.1">
    <property type="nucleotide sequence ID" value="NZ_JAURUP010000026.1"/>
</dbReference>
<comment type="caution">
    <text evidence="1">The sequence shown here is derived from an EMBL/GenBank/DDBJ whole genome shotgun (WGS) entry which is preliminary data.</text>
</comment>
<reference evidence="1 2" key="1">
    <citation type="submission" date="2023-07" db="EMBL/GenBank/DDBJ databases">
        <title>Genomic Encyclopedia of Type Strains, Phase IV (KMG-IV): sequencing the most valuable type-strain genomes for metagenomic binning, comparative biology and taxonomic classification.</title>
        <authorList>
            <person name="Goeker M."/>
        </authorList>
    </citation>
    <scope>NUCLEOTIDE SEQUENCE [LARGE SCALE GENOMIC DNA]</scope>
    <source>
        <strain evidence="1 2">DSM 25963</strain>
    </source>
</reference>